<dbReference type="Gene3D" id="1.25.40.20">
    <property type="entry name" value="Ankyrin repeat-containing domain"/>
    <property type="match status" value="1"/>
</dbReference>
<keyword evidence="4" id="KW-0808">Transferase</keyword>
<evidence type="ECO:0000256" key="2">
    <source>
        <dbReference type="ARBA" id="ARBA00023043"/>
    </source>
</evidence>
<evidence type="ECO:0000256" key="3">
    <source>
        <dbReference type="PROSITE-ProRule" id="PRU00023"/>
    </source>
</evidence>
<dbReference type="PROSITE" id="PS50297">
    <property type="entry name" value="ANK_REP_REGION"/>
    <property type="match status" value="2"/>
</dbReference>
<keyword evidence="4" id="KW-0489">Methyltransferase</keyword>
<protein>
    <submittedName>
        <fullName evidence="4">Histone-lysine N-methyltransferase EHMT1</fullName>
    </submittedName>
</protein>
<name>A0A2J8AAN5_9CHLO</name>
<accession>A0A2J8AAN5</accession>
<dbReference type="AlphaFoldDB" id="A0A2J8AAN5"/>
<dbReference type="SMART" id="SM00248">
    <property type="entry name" value="ANK"/>
    <property type="match status" value="3"/>
</dbReference>
<evidence type="ECO:0000256" key="1">
    <source>
        <dbReference type="ARBA" id="ARBA00022737"/>
    </source>
</evidence>
<dbReference type="InterPro" id="IPR002110">
    <property type="entry name" value="Ankyrin_rpt"/>
</dbReference>
<organism evidence="4 5">
    <name type="scientific">Tetrabaena socialis</name>
    <dbReference type="NCBI Taxonomy" id="47790"/>
    <lineage>
        <taxon>Eukaryota</taxon>
        <taxon>Viridiplantae</taxon>
        <taxon>Chlorophyta</taxon>
        <taxon>core chlorophytes</taxon>
        <taxon>Chlorophyceae</taxon>
        <taxon>CS clade</taxon>
        <taxon>Chlamydomonadales</taxon>
        <taxon>Tetrabaenaceae</taxon>
        <taxon>Tetrabaena</taxon>
    </lineage>
</organism>
<dbReference type="PROSITE" id="PS50088">
    <property type="entry name" value="ANK_REPEAT"/>
    <property type="match status" value="2"/>
</dbReference>
<comment type="caution">
    <text evidence="4">The sequence shown here is derived from an EMBL/GenBank/DDBJ whole genome shotgun (WGS) entry which is preliminary data.</text>
</comment>
<sequence length="240" mass="23463">MAAAPGDARSPLLELPPPLLQRVLAAAGRGGGGAYRSCGALRSAWRAALTASPTAAALCVACFGTEDAAGRLYDTVLPYGICCRRDDDGGGACGGSETCLLRVLAALVSGGVPLTAHLGPLLAQAAAVGHAEVAAELVRLGADAAGGDGSNALMKAACSGHASTVRVLLAAGADPRGGRRGIPPLPYACASGNGEAVRLLLAAGAGAVGGCGNGGWQQLAAWAADVGLEEVAEVLRLSTC</sequence>
<evidence type="ECO:0000313" key="4">
    <source>
        <dbReference type="EMBL" id="PNH09533.1"/>
    </source>
</evidence>
<dbReference type="PANTHER" id="PTHR24189">
    <property type="entry name" value="MYOTROPHIN"/>
    <property type="match status" value="1"/>
</dbReference>
<proteinExistence type="predicted"/>
<keyword evidence="5" id="KW-1185">Reference proteome</keyword>
<feature type="repeat" description="ANK" evidence="3">
    <location>
        <begin position="180"/>
        <end position="205"/>
    </location>
</feature>
<dbReference type="GO" id="GO:0008168">
    <property type="term" value="F:methyltransferase activity"/>
    <property type="evidence" value="ECO:0007669"/>
    <property type="project" value="UniProtKB-KW"/>
</dbReference>
<dbReference type="SUPFAM" id="SSF48403">
    <property type="entry name" value="Ankyrin repeat"/>
    <property type="match status" value="1"/>
</dbReference>
<dbReference type="Pfam" id="PF12796">
    <property type="entry name" value="Ank_2"/>
    <property type="match status" value="1"/>
</dbReference>
<dbReference type="InterPro" id="IPR050745">
    <property type="entry name" value="Multifunctional_regulatory"/>
</dbReference>
<keyword evidence="2 3" id="KW-0040">ANK repeat</keyword>
<keyword evidence="1" id="KW-0677">Repeat</keyword>
<feature type="repeat" description="ANK" evidence="3">
    <location>
        <begin position="148"/>
        <end position="174"/>
    </location>
</feature>
<dbReference type="GO" id="GO:0032259">
    <property type="term" value="P:methylation"/>
    <property type="evidence" value="ECO:0007669"/>
    <property type="project" value="UniProtKB-KW"/>
</dbReference>
<dbReference type="Proteomes" id="UP000236333">
    <property type="component" value="Unassembled WGS sequence"/>
</dbReference>
<evidence type="ECO:0000313" key="5">
    <source>
        <dbReference type="Proteomes" id="UP000236333"/>
    </source>
</evidence>
<dbReference type="InterPro" id="IPR036770">
    <property type="entry name" value="Ankyrin_rpt-contain_sf"/>
</dbReference>
<dbReference type="EMBL" id="PGGS01000086">
    <property type="protein sequence ID" value="PNH09533.1"/>
    <property type="molecule type" value="Genomic_DNA"/>
</dbReference>
<gene>
    <name evidence="4" type="ORF">TSOC_003789</name>
</gene>
<dbReference type="PANTHER" id="PTHR24189:SF50">
    <property type="entry name" value="ANKYRIN REPEAT AND SOCS BOX PROTEIN 2"/>
    <property type="match status" value="1"/>
</dbReference>
<reference evidence="4 5" key="1">
    <citation type="journal article" date="2017" name="Mol. Biol. Evol.">
        <title>The 4-celled Tetrabaena socialis nuclear genome reveals the essential components for genetic control of cell number at the origin of multicellularity in the volvocine lineage.</title>
        <authorList>
            <person name="Featherston J."/>
            <person name="Arakaki Y."/>
            <person name="Hanschen E.R."/>
            <person name="Ferris P.J."/>
            <person name="Michod R.E."/>
            <person name="Olson B.J.S.C."/>
            <person name="Nozaki H."/>
            <person name="Durand P.M."/>
        </authorList>
    </citation>
    <scope>NUCLEOTIDE SEQUENCE [LARGE SCALE GENOMIC DNA]</scope>
    <source>
        <strain evidence="4 5">NIES-571</strain>
    </source>
</reference>